<organism evidence="6 7">
    <name type="scientific">Janibacter limosus</name>
    <dbReference type="NCBI Taxonomy" id="53458"/>
    <lineage>
        <taxon>Bacteria</taxon>
        <taxon>Bacillati</taxon>
        <taxon>Actinomycetota</taxon>
        <taxon>Actinomycetes</taxon>
        <taxon>Micrococcales</taxon>
        <taxon>Intrasporangiaceae</taxon>
        <taxon>Janibacter</taxon>
    </lineage>
</organism>
<feature type="chain" id="PRO_5038370917" evidence="5">
    <location>
        <begin position="19"/>
        <end position="250"/>
    </location>
</feature>
<feature type="binding site" evidence="4">
    <location>
        <position position="168"/>
    </location>
    <ligand>
        <name>molybdate</name>
        <dbReference type="ChEBI" id="CHEBI:36264"/>
    </ligand>
</feature>
<evidence type="ECO:0000256" key="4">
    <source>
        <dbReference type="PIRSR" id="PIRSR004846-1"/>
    </source>
</evidence>
<dbReference type="AlphaFoldDB" id="A0A4P6MVY3"/>
<feature type="signal peptide" evidence="5">
    <location>
        <begin position="1"/>
        <end position="18"/>
    </location>
</feature>
<dbReference type="PROSITE" id="PS51257">
    <property type="entry name" value="PROKAR_LIPOPROTEIN"/>
    <property type="match status" value="1"/>
</dbReference>
<sequence length="250" mass="25479">MRRLIATTAVTALALALAACGSGTDSGDGTTLHVAAAASLTSSFEEIAMAYEAEHDGVKVDLQFAGSSDLATQITNGAQIDVFASADEKNMDKVKDAVDGEPTIFATNTLTIITEPGNPKRITGLTNLANKDLAVVVCAPQVPCGAATQTLLQRQHVTVDAASEESKVTDVLTKVTAGEADAGLVYVTDATGAGDKVATVPAKGAGQVVNSYPIATLDGSPRADKAQAFVDFVTGPEGQKVLKDKGFGAP</sequence>
<dbReference type="GO" id="GO:0030973">
    <property type="term" value="F:molybdate ion binding"/>
    <property type="evidence" value="ECO:0007669"/>
    <property type="project" value="TreeGrafter"/>
</dbReference>
<dbReference type="OrthoDB" id="9785015at2"/>
<evidence type="ECO:0000256" key="1">
    <source>
        <dbReference type="ARBA" id="ARBA00009175"/>
    </source>
</evidence>
<keyword evidence="3 5" id="KW-0732">Signal</keyword>
<keyword evidence="2 4" id="KW-0479">Metal-binding</keyword>
<dbReference type="Proteomes" id="UP000290408">
    <property type="component" value="Chromosome"/>
</dbReference>
<evidence type="ECO:0000313" key="7">
    <source>
        <dbReference type="Proteomes" id="UP000290408"/>
    </source>
</evidence>
<dbReference type="CDD" id="cd13538">
    <property type="entry name" value="PBP2_ModA_like_1"/>
    <property type="match status" value="1"/>
</dbReference>
<dbReference type="RefSeq" id="WP_130630382.1">
    <property type="nucleotide sequence ID" value="NZ_CP036164.1"/>
</dbReference>
<feature type="binding site" evidence="4">
    <location>
        <position position="67"/>
    </location>
    <ligand>
        <name>molybdate</name>
        <dbReference type="ChEBI" id="CHEBI:36264"/>
    </ligand>
</feature>
<keyword evidence="4" id="KW-0500">Molybdenum</keyword>
<dbReference type="InterPro" id="IPR050682">
    <property type="entry name" value="ModA/WtpA"/>
</dbReference>
<dbReference type="PIRSF" id="PIRSF004846">
    <property type="entry name" value="ModA"/>
    <property type="match status" value="1"/>
</dbReference>
<proteinExistence type="inferred from homology"/>
<evidence type="ECO:0000313" key="6">
    <source>
        <dbReference type="EMBL" id="QBF47189.1"/>
    </source>
</evidence>
<dbReference type="InterPro" id="IPR005950">
    <property type="entry name" value="ModA"/>
</dbReference>
<evidence type="ECO:0000256" key="5">
    <source>
        <dbReference type="SAM" id="SignalP"/>
    </source>
</evidence>
<accession>A0A4P6MVY3</accession>
<evidence type="ECO:0000256" key="3">
    <source>
        <dbReference type="ARBA" id="ARBA00022729"/>
    </source>
</evidence>
<keyword evidence="7" id="KW-1185">Reference proteome</keyword>
<name>A0A4P6MVY3_9MICO</name>
<dbReference type="GO" id="GO:0015689">
    <property type="term" value="P:molybdate ion transport"/>
    <property type="evidence" value="ECO:0007669"/>
    <property type="project" value="InterPro"/>
</dbReference>
<dbReference type="PANTHER" id="PTHR30632:SF0">
    <property type="entry name" value="SULFATE-BINDING PROTEIN"/>
    <property type="match status" value="1"/>
</dbReference>
<evidence type="ECO:0000256" key="2">
    <source>
        <dbReference type="ARBA" id="ARBA00022723"/>
    </source>
</evidence>
<feature type="binding site" evidence="4">
    <location>
        <position position="39"/>
    </location>
    <ligand>
        <name>molybdate</name>
        <dbReference type="ChEBI" id="CHEBI:36264"/>
    </ligand>
</feature>
<dbReference type="PANTHER" id="PTHR30632">
    <property type="entry name" value="MOLYBDATE-BINDING PERIPLASMIC PROTEIN"/>
    <property type="match status" value="1"/>
</dbReference>
<dbReference type="Pfam" id="PF13531">
    <property type="entry name" value="SBP_bac_11"/>
    <property type="match status" value="1"/>
</dbReference>
<reference evidence="6 7" key="1">
    <citation type="submission" date="2019-02" db="EMBL/GenBank/DDBJ databases">
        <title>Genomic data mining of an Antarctic deep-sea actinobacterium, Janibacterlimosus P3-3-X1.</title>
        <authorList>
            <person name="Liao L."/>
            <person name="Chen B."/>
        </authorList>
    </citation>
    <scope>NUCLEOTIDE SEQUENCE [LARGE SCALE GENOMIC DNA]</scope>
    <source>
        <strain evidence="6 7">P3-3-X1</strain>
    </source>
</reference>
<dbReference type="GO" id="GO:0046872">
    <property type="term" value="F:metal ion binding"/>
    <property type="evidence" value="ECO:0007669"/>
    <property type="project" value="UniProtKB-KW"/>
</dbReference>
<dbReference type="NCBIfam" id="TIGR01256">
    <property type="entry name" value="modA"/>
    <property type="match status" value="1"/>
</dbReference>
<dbReference type="SUPFAM" id="SSF53850">
    <property type="entry name" value="Periplasmic binding protein-like II"/>
    <property type="match status" value="1"/>
</dbReference>
<feature type="binding site" evidence="4">
    <location>
        <position position="186"/>
    </location>
    <ligand>
        <name>molybdate</name>
        <dbReference type="ChEBI" id="CHEBI:36264"/>
    </ligand>
</feature>
<dbReference type="STRING" id="1216970.GCA_001570985_02159"/>
<dbReference type="Gene3D" id="3.40.190.10">
    <property type="entry name" value="Periplasmic binding protein-like II"/>
    <property type="match status" value="2"/>
</dbReference>
<dbReference type="KEGG" id="jli:EXU32_13585"/>
<comment type="similarity">
    <text evidence="1">Belongs to the bacterial solute-binding protein ModA family.</text>
</comment>
<dbReference type="EMBL" id="CP036164">
    <property type="protein sequence ID" value="QBF47189.1"/>
    <property type="molecule type" value="Genomic_DNA"/>
</dbReference>
<protein>
    <submittedName>
        <fullName evidence="6">Molybdate ABC transporter substrate-binding protein</fullName>
    </submittedName>
</protein>
<gene>
    <name evidence="6" type="primary">modA</name>
    <name evidence="6" type="ORF">EXU32_13585</name>
</gene>